<dbReference type="InterPro" id="IPR001228">
    <property type="entry name" value="IspD"/>
</dbReference>
<comment type="pathway">
    <text evidence="2 7">Isoprenoid biosynthesis; isopentenyl diphosphate biosynthesis via DXP pathway; isopentenyl diphosphate from 1-deoxy-D-xylulose 5-phosphate: step 2/6.</text>
</comment>
<evidence type="ECO:0000313" key="9">
    <source>
        <dbReference type="Proteomes" id="UP000253940"/>
    </source>
</evidence>
<dbReference type="HAMAP" id="MF_00108">
    <property type="entry name" value="IspD"/>
    <property type="match status" value="1"/>
</dbReference>
<feature type="site" description="Transition state stabilizer" evidence="7">
    <location>
        <position position="30"/>
    </location>
</feature>
<keyword evidence="5 7" id="KW-0548">Nucleotidyltransferase</keyword>
<dbReference type="InterPro" id="IPR029044">
    <property type="entry name" value="Nucleotide-diphossugar_trans"/>
</dbReference>
<dbReference type="GO" id="GO:0019288">
    <property type="term" value="P:isopentenyl diphosphate biosynthetic process, methylerythritol 4-phosphate pathway"/>
    <property type="evidence" value="ECO:0007669"/>
    <property type="project" value="UniProtKB-UniRule"/>
</dbReference>
<dbReference type="InterPro" id="IPR034683">
    <property type="entry name" value="IspD/TarI"/>
</dbReference>
<dbReference type="KEGG" id="mbah:HYN46_04550"/>
<dbReference type="PANTHER" id="PTHR32125:SF4">
    <property type="entry name" value="2-C-METHYL-D-ERYTHRITOL 4-PHOSPHATE CYTIDYLYLTRANSFERASE, CHLOROPLASTIC"/>
    <property type="match status" value="1"/>
</dbReference>
<dbReference type="PANTHER" id="PTHR32125">
    <property type="entry name" value="2-C-METHYL-D-ERYTHRITOL 4-PHOSPHATE CYTIDYLYLTRANSFERASE, CHLOROPLASTIC"/>
    <property type="match status" value="1"/>
</dbReference>
<evidence type="ECO:0000256" key="6">
    <source>
        <dbReference type="ARBA" id="ARBA00023229"/>
    </source>
</evidence>
<dbReference type="InterPro" id="IPR018294">
    <property type="entry name" value="ISPD_synthase_CS"/>
</dbReference>
<organism evidence="8 9">
    <name type="scientific">Aquirhabdus parva</name>
    <dbReference type="NCBI Taxonomy" id="2283318"/>
    <lineage>
        <taxon>Bacteria</taxon>
        <taxon>Pseudomonadati</taxon>
        <taxon>Pseudomonadota</taxon>
        <taxon>Gammaproteobacteria</taxon>
        <taxon>Moraxellales</taxon>
        <taxon>Moraxellaceae</taxon>
        <taxon>Aquirhabdus</taxon>
    </lineage>
</organism>
<feature type="site" description="Transition state stabilizer" evidence="7">
    <location>
        <position position="37"/>
    </location>
</feature>
<comment type="function">
    <text evidence="7">Catalyzes the formation of 4-diphosphocytidyl-2-C-methyl-D-erythritol from CTP and 2-C-methyl-D-erythritol 4-phosphate (MEP).</text>
</comment>
<keyword evidence="9" id="KW-1185">Reference proteome</keyword>
<feature type="site" description="Positions MEP for the nucleophilic attack" evidence="7">
    <location>
        <position position="224"/>
    </location>
</feature>
<dbReference type="PROSITE" id="PS01295">
    <property type="entry name" value="ISPD"/>
    <property type="match status" value="1"/>
</dbReference>
<dbReference type="Pfam" id="PF01128">
    <property type="entry name" value="IspD"/>
    <property type="match status" value="1"/>
</dbReference>
<dbReference type="Gene3D" id="3.90.550.10">
    <property type="entry name" value="Spore Coat Polysaccharide Biosynthesis Protein SpsA, Chain A"/>
    <property type="match status" value="1"/>
</dbReference>
<evidence type="ECO:0000256" key="7">
    <source>
        <dbReference type="HAMAP-Rule" id="MF_00108"/>
    </source>
</evidence>
<comment type="similarity">
    <text evidence="3 7">Belongs to the IspD/TarI cytidylyltransferase family. IspD subfamily.</text>
</comment>
<protein>
    <recommendedName>
        <fullName evidence="7">2-C-methyl-D-erythritol 4-phosphate cytidylyltransferase</fullName>
        <ecNumber evidence="7">2.7.7.60</ecNumber>
    </recommendedName>
    <alternativeName>
        <fullName evidence="7">4-diphosphocytidyl-2C-methyl-D-erythritol synthase</fullName>
    </alternativeName>
    <alternativeName>
        <fullName evidence="7">MEP cytidylyltransferase</fullName>
        <shortName evidence="7">MCT</shortName>
    </alternativeName>
</protein>
<gene>
    <name evidence="7" type="primary">ispD</name>
    <name evidence="8" type="ORF">HYN46_04550</name>
</gene>
<dbReference type="InterPro" id="IPR050088">
    <property type="entry name" value="IspD/TarI_cytidylyltransf_bact"/>
</dbReference>
<evidence type="ECO:0000256" key="1">
    <source>
        <dbReference type="ARBA" id="ARBA00001282"/>
    </source>
</evidence>
<evidence type="ECO:0000313" key="8">
    <source>
        <dbReference type="EMBL" id="AXI02183.1"/>
    </source>
</evidence>
<dbReference type="UniPathway" id="UPA00056">
    <property type="reaction ID" value="UER00093"/>
</dbReference>
<dbReference type="SUPFAM" id="SSF53448">
    <property type="entry name" value="Nucleotide-diphospho-sugar transferases"/>
    <property type="match status" value="1"/>
</dbReference>
<evidence type="ECO:0000256" key="5">
    <source>
        <dbReference type="ARBA" id="ARBA00022695"/>
    </source>
</evidence>
<dbReference type="EMBL" id="CP031222">
    <property type="protein sequence ID" value="AXI02183.1"/>
    <property type="molecule type" value="Genomic_DNA"/>
</dbReference>
<dbReference type="OrthoDB" id="9806837at2"/>
<dbReference type="GO" id="GO:0050518">
    <property type="term" value="F:2-C-methyl-D-erythritol 4-phosphate cytidylyltransferase activity"/>
    <property type="evidence" value="ECO:0007669"/>
    <property type="project" value="UniProtKB-UniRule"/>
</dbReference>
<accession>A0A345P4H4</accession>
<name>A0A345P4H4_9GAMM</name>
<reference evidence="8 9" key="1">
    <citation type="submission" date="2018-07" db="EMBL/GenBank/DDBJ databases">
        <title>Genome sequencing of Moraxellaceae gen. HYN0046.</title>
        <authorList>
            <person name="Kim M."/>
            <person name="Yi H."/>
        </authorList>
    </citation>
    <scope>NUCLEOTIDE SEQUENCE [LARGE SCALE GENOMIC DNA]</scope>
    <source>
        <strain evidence="8 9">HYN0046</strain>
    </source>
</reference>
<dbReference type="EC" id="2.7.7.60" evidence="7"/>
<dbReference type="AlphaFoldDB" id="A0A345P4H4"/>
<evidence type="ECO:0000256" key="2">
    <source>
        <dbReference type="ARBA" id="ARBA00004787"/>
    </source>
</evidence>
<keyword evidence="4 7" id="KW-0808">Transferase</keyword>
<evidence type="ECO:0000256" key="4">
    <source>
        <dbReference type="ARBA" id="ARBA00022679"/>
    </source>
</evidence>
<evidence type="ECO:0000256" key="3">
    <source>
        <dbReference type="ARBA" id="ARBA00009789"/>
    </source>
</evidence>
<comment type="catalytic activity">
    <reaction evidence="1 7">
        <text>2-C-methyl-D-erythritol 4-phosphate + CTP + H(+) = 4-CDP-2-C-methyl-D-erythritol + diphosphate</text>
        <dbReference type="Rhea" id="RHEA:13429"/>
        <dbReference type="ChEBI" id="CHEBI:15378"/>
        <dbReference type="ChEBI" id="CHEBI:33019"/>
        <dbReference type="ChEBI" id="CHEBI:37563"/>
        <dbReference type="ChEBI" id="CHEBI:57823"/>
        <dbReference type="ChEBI" id="CHEBI:58262"/>
        <dbReference type="EC" id="2.7.7.60"/>
    </reaction>
</comment>
<feature type="site" description="Positions MEP for the nucleophilic attack" evidence="7">
    <location>
        <position position="168"/>
    </location>
</feature>
<dbReference type="RefSeq" id="WP_114898293.1">
    <property type="nucleotide sequence ID" value="NZ_CP031222.1"/>
</dbReference>
<dbReference type="NCBIfam" id="TIGR00453">
    <property type="entry name" value="ispD"/>
    <property type="match status" value="1"/>
</dbReference>
<dbReference type="FunFam" id="3.90.550.10:FF:000003">
    <property type="entry name" value="2-C-methyl-D-erythritol 4-phosphate cytidylyltransferase"/>
    <property type="match status" value="1"/>
</dbReference>
<dbReference type="CDD" id="cd02516">
    <property type="entry name" value="CDP-ME_synthetase"/>
    <property type="match status" value="1"/>
</dbReference>
<dbReference type="Proteomes" id="UP000253940">
    <property type="component" value="Chromosome"/>
</dbReference>
<sequence>MSEILARDVDVPDRAPTLWAVVPAAGSGRRFGSEIPKQYLILQDQPIMLHSINRLFALPLAGCVIAIAAGDTQAQTLNYQSLDRIQFVVGGAERMDSVLAGLEYLKDKAAVDDWILVHDVARPCIAPTSLHRLVNELHDHDIGGILATPVRDTLKRVHDHTILATAPRDNLWQAQTPQMFRFGVLYNALIAAKTQGLQVTDEASAVELAGFSVKIIEGRMDNLKITYADDLALADVILQAQQHI</sequence>
<keyword evidence="6 7" id="KW-0414">Isoprene biosynthesis</keyword>
<proteinExistence type="inferred from homology"/>